<dbReference type="EMBL" id="PTIX01000024">
    <property type="protein sequence ID" value="PPK63835.1"/>
    <property type="molecule type" value="Genomic_DNA"/>
</dbReference>
<evidence type="ECO:0000256" key="3">
    <source>
        <dbReference type="ARBA" id="ARBA00022755"/>
    </source>
</evidence>
<proteinExistence type="inferred from homology"/>
<dbReference type="PANTHER" id="PTHR43369">
    <property type="entry name" value="PHOSPHORIBOSYLGLYCINAMIDE FORMYLTRANSFERASE"/>
    <property type="match status" value="1"/>
</dbReference>
<comment type="caution">
    <text evidence="6">The sequence shown here is derived from an EMBL/GenBank/DDBJ whole genome shotgun (WGS) entry which is preliminary data.</text>
</comment>
<dbReference type="EC" id="2.1.2.2" evidence="4"/>
<dbReference type="AlphaFoldDB" id="A0A2S6GF29"/>
<evidence type="ECO:0000256" key="1">
    <source>
        <dbReference type="ARBA" id="ARBA00005054"/>
    </source>
</evidence>
<evidence type="ECO:0000256" key="4">
    <source>
        <dbReference type="HAMAP-Rule" id="MF_01930"/>
    </source>
</evidence>
<comment type="caution">
    <text evidence="4">Lacks conserved residue(s) required for the propagation of feature annotation.</text>
</comment>
<evidence type="ECO:0000259" key="5">
    <source>
        <dbReference type="Pfam" id="PF00551"/>
    </source>
</evidence>
<dbReference type="GO" id="GO:0004644">
    <property type="term" value="F:phosphoribosylglycinamide formyltransferase activity"/>
    <property type="evidence" value="ECO:0007669"/>
    <property type="project" value="UniProtKB-UniRule"/>
</dbReference>
<dbReference type="Pfam" id="PF00551">
    <property type="entry name" value="Formyl_trans_N"/>
    <property type="match status" value="1"/>
</dbReference>
<dbReference type="NCBIfam" id="TIGR00639">
    <property type="entry name" value="PurN"/>
    <property type="match status" value="1"/>
</dbReference>
<evidence type="ECO:0000313" key="6">
    <source>
        <dbReference type="EMBL" id="PPK63835.1"/>
    </source>
</evidence>
<dbReference type="PANTHER" id="PTHR43369:SF2">
    <property type="entry name" value="PHOSPHORIBOSYLGLYCINAMIDE FORMYLTRANSFERASE"/>
    <property type="match status" value="1"/>
</dbReference>
<dbReference type="InterPro" id="IPR036477">
    <property type="entry name" value="Formyl_transf_N_sf"/>
</dbReference>
<feature type="binding site" evidence="4">
    <location>
        <begin position="16"/>
        <end position="18"/>
    </location>
    <ligand>
        <name>N(1)-(5-phospho-beta-D-ribosyl)glycinamide</name>
        <dbReference type="ChEBI" id="CHEBI:143788"/>
    </ligand>
</feature>
<feature type="site" description="Raises pKa of active site His" evidence="4">
    <location>
        <position position="154"/>
    </location>
</feature>
<feature type="active site" description="Proton donor" evidence="4">
    <location>
        <position position="113"/>
    </location>
</feature>
<dbReference type="InterPro" id="IPR004607">
    <property type="entry name" value="GART"/>
</dbReference>
<sequence>MVVAQLGVAVLVSHGGSNFRALHEASLVPGAGFAVSFAVSNNSGSQALAYARERGIPSRHLSSRTHGSVDELDAVLLGELTDRGVGLVVTAGYMKKVGPRTLAAYEGRIINVHPSLLPRHGGQGMYGMAVHEAVLASGDQVTGPSVHHVTAEYDTGPVIARQEVPVLPDDTAESLAARVLAAEHRLLPEVVARIARGD</sequence>
<comment type="catalytic activity">
    <reaction evidence="4">
        <text>N(1)-(5-phospho-beta-D-ribosyl)glycinamide + (6R)-10-formyltetrahydrofolate = N(2)-formyl-N(1)-(5-phospho-beta-D-ribosyl)glycinamide + (6S)-5,6,7,8-tetrahydrofolate + H(+)</text>
        <dbReference type="Rhea" id="RHEA:15053"/>
        <dbReference type="ChEBI" id="CHEBI:15378"/>
        <dbReference type="ChEBI" id="CHEBI:57453"/>
        <dbReference type="ChEBI" id="CHEBI:143788"/>
        <dbReference type="ChEBI" id="CHEBI:147286"/>
        <dbReference type="ChEBI" id="CHEBI:195366"/>
        <dbReference type="EC" id="2.1.2.2"/>
    </reaction>
</comment>
<keyword evidence="2 4" id="KW-0808">Transferase</keyword>
<evidence type="ECO:0000256" key="2">
    <source>
        <dbReference type="ARBA" id="ARBA00022679"/>
    </source>
</evidence>
<organism evidence="6 7">
    <name type="scientific">Actinokineospora auranticolor</name>
    <dbReference type="NCBI Taxonomy" id="155976"/>
    <lineage>
        <taxon>Bacteria</taxon>
        <taxon>Bacillati</taxon>
        <taxon>Actinomycetota</taxon>
        <taxon>Actinomycetes</taxon>
        <taxon>Pseudonocardiales</taxon>
        <taxon>Pseudonocardiaceae</taxon>
        <taxon>Actinokineospora</taxon>
    </lineage>
</organism>
<name>A0A2S6GF29_9PSEU</name>
<feature type="domain" description="Formyl transferase N-terminal" evidence="5">
    <location>
        <begin position="8"/>
        <end position="191"/>
    </location>
</feature>
<dbReference type="GO" id="GO:0005829">
    <property type="term" value="C:cytosol"/>
    <property type="evidence" value="ECO:0007669"/>
    <property type="project" value="TreeGrafter"/>
</dbReference>
<reference evidence="6 7" key="1">
    <citation type="submission" date="2018-02" db="EMBL/GenBank/DDBJ databases">
        <title>Genomic Encyclopedia of Archaeal and Bacterial Type Strains, Phase II (KMG-II): from individual species to whole genera.</title>
        <authorList>
            <person name="Goeker M."/>
        </authorList>
    </citation>
    <scope>NUCLEOTIDE SEQUENCE [LARGE SCALE GENOMIC DNA]</scope>
    <source>
        <strain evidence="6 7">YU 961-1</strain>
    </source>
</reference>
<feature type="binding site" evidence="4">
    <location>
        <position position="111"/>
    </location>
    <ligand>
        <name>(6R)-10-formyltetrahydrofolate</name>
        <dbReference type="ChEBI" id="CHEBI:195366"/>
    </ligand>
</feature>
<feature type="binding site" evidence="4">
    <location>
        <position position="64"/>
    </location>
    <ligand>
        <name>(6R)-10-formyltetrahydrofolate</name>
        <dbReference type="ChEBI" id="CHEBI:195366"/>
    </ligand>
</feature>
<comment type="function">
    <text evidence="4">Catalyzes the transfer of a formyl group from 10-formyltetrahydrofolate to 5-phospho-ribosyl-glycinamide (GAR), producing 5-phospho-ribosyl-N-formylglycinamide (FGAR) and tetrahydrofolate.</text>
</comment>
<protein>
    <recommendedName>
        <fullName evidence="4">Phosphoribosylglycinamide formyltransferase</fullName>
        <ecNumber evidence="4">2.1.2.2</ecNumber>
    </recommendedName>
    <alternativeName>
        <fullName evidence="4">5'-phosphoribosylglycinamide transformylase</fullName>
    </alternativeName>
    <alternativeName>
        <fullName evidence="4">GAR transformylase</fullName>
        <shortName evidence="4">GART</shortName>
    </alternativeName>
</protein>
<dbReference type="SUPFAM" id="SSF53328">
    <property type="entry name" value="Formyltransferase"/>
    <property type="match status" value="1"/>
</dbReference>
<accession>A0A2S6GF29</accession>
<keyword evidence="7" id="KW-1185">Reference proteome</keyword>
<evidence type="ECO:0000313" key="7">
    <source>
        <dbReference type="Proteomes" id="UP000239203"/>
    </source>
</evidence>
<dbReference type="GO" id="GO:0006189">
    <property type="term" value="P:'de novo' IMP biosynthetic process"/>
    <property type="evidence" value="ECO:0007669"/>
    <property type="project" value="UniProtKB-UniRule"/>
</dbReference>
<comment type="pathway">
    <text evidence="1 4">Purine metabolism; IMP biosynthesis via de novo pathway; N(2)-formyl-N(1)-(5-phospho-D-ribosyl)glycinamide from N(1)-(5-phospho-D-ribosyl)glycinamide (10-formyl THF route): step 1/1.</text>
</comment>
<dbReference type="HAMAP" id="MF_01930">
    <property type="entry name" value="PurN"/>
    <property type="match status" value="1"/>
</dbReference>
<comment type="similarity">
    <text evidence="4">Belongs to the GART family.</text>
</comment>
<gene>
    <name evidence="4" type="primary">purN</name>
    <name evidence="6" type="ORF">CLV40_12479</name>
</gene>
<dbReference type="Gene3D" id="3.40.50.170">
    <property type="entry name" value="Formyl transferase, N-terminal domain"/>
    <property type="match status" value="1"/>
</dbReference>
<keyword evidence="3 4" id="KW-0658">Purine biosynthesis</keyword>
<dbReference type="CDD" id="cd08645">
    <property type="entry name" value="FMT_core_GART"/>
    <property type="match status" value="1"/>
</dbReference>
<dbReference type="UniPathway" id="UPA00074">
    <property type="reaction ID" value="UER00126"/>
</dbReference>
<dbReference type="Proteomes" id="UP000239203">
    <property type="component" value="Unassembled WGS sequence"/>
</dbReference>
<dbReference type="InterPro" id="IPR002376">
    <property type="entry name" value="Formyl_transf_N"/>
</dbReference>